<accession>U9U908</accession>
<reference evidence="1" key="1">
    <citation type="submission" date="2013-07" db="EMBL/GenBank/DDBJ databases">
        <title>The genome of an arbuscular mycorrhizal fungus provides insights into the evolution of the oldest plant symbiosis.</title>
        <authorList>
            <consortium name="DOE Joint Genome Institute"/>
            <person name="Tisserant E."/>
            <person name="Malbreil M."/>
            <person name="Kuo A."/>
            <person name="Kohler A."/>
            <person name="Symeonidi A."/>
            <person name="Balestrini R."/>
            <person name="Charron P."/>
            <person name="Duensing N."/>
            <person name="Frei-dit-Frey N."/>
            <person name="Gianinazzi-Pearson V."/>
            <person name="Gilbert B."/>
            <person name="Handa Y."/>
            <person name="Hijri M."/>
            <person name="Kaul R."/>
            <person name="Kawaguchi M."/>
            <person name="Krajinski F."/>
            <person name="Lammers P."/>
            <person name="Lapierre D."/>
            <person name="Masclaux F.G."/>
            <person name="Murat C."/>
            <person name="Morin E."/>
            <person name="Ndikumana S."/>
            <person name="Pagni M."/>
            <person name="Petitpierre D."/>
            <person name="Requena N."/>
            <person name="Rosikiewicz P."/>
            <person name="Riley R."/>
            <person name="Saito K."/>
            <person name="San Clemente H."/>
            <person name="Shapiro H."/>
            <person name="van Tuinen D."/>
            <person name="Becard G."/>
            <person name="Bonfante P."/>
            <person name="Paszkowski U."/>
            <person name="Shachar-Hill Y."/>
            <person name="Young J.P."/>
            <person name="Sanders I.R."/>
            <person name="Henrissat B."/>
            <person name="Rensing S.A."/>
            <person name="Grigoriev I.V."/>
            <person name="Corradi N."/>
            <person name="Roux C."/>
            <person name="Martin F."/>
        </authorList>
    </citation>
    <scope>NUCLEOTIDE SEQUENCE</scope>
    <source>
        <strain evidence="1">DAOM 197198</strain>
    </source>
</reference>
<sequence length="109" mass="12239">MEIALNCIFLGNCYAFSVKVCYINVIGDKAHVNSQLMTQRSLKVLLRNKLEGVELVNAYKFNDYFQELKDYKDHGKIHIIVHVPAATAAVPFQQGVPQGAVDWNNVDSV</sequence>
<name>U9U908_RHIID</name>
<dbReference type="EMBL" id="KI280630">
    <property type="protein sequence ID" value="ESA16904.1"/>
    <property type="molecule type" value="Genomic_DNA"/>
</dbReference>
<evidence type="ECO:0000313" key="1">
    <source>
        <dbReference type="EMBL" id="ESA16904.1"/>
    </source>
</evidence>
<dbReference type="AlphaFoldDB" id="U9U908"/>
<dbReference type="VEuPathDB" id="FungiDB:RhiirFUN_012990"/>
<protein>
    <submittedName>
        <fullName evidence="1">Uncharacterized protein</fullName>
    </submittedName>
</protein>
<proteinExistence type="predicted"/>
<organism evidence="1">
    <name type="scientific">Rhizophagus irregularis (strain DAOM 181602 / DAOM 197198 / MUCL 43194)</name>
    <name type="common">Arbuscular mycorrhizal fungus</name>
    <name type="synonym">Glomus intraradices</name>
    <dbReference type="NCBI Taxonomy" id="747089"/>
    <lineage>
        <taxon>Eukaryota</taxon>
        <taxon>Fungi</taxon>
        <taxon>Fungi incertae sedis</taxon>
        <taxon>Mucoromycota</taxon>
        <taxon>Glomeromycotina</taxon>
        <taxon>Glomeromycetes</taxon>
        <taxon>Glomerales</taxon>
        <taxon>Glomeraceae</taxon>
        <taxon>Rhizophagus</taxon>
    </lineage>
</organism>
<gene>
    <name evidence="1" type="ORF">GLOINDRAFT_22319</name>
</gene>
<dbReference type="HOGENOM" id="CLU_2185323_0_0_1"/>